<feature type="transmembrane region" description="Helical" evidence="2">
    <location>
        <begin position="229"/>
        <end position="250"/>
    </location>
</feature>
<dbReference type="EMBL" id="JAUSRE010000005">
    <property type="protein sequence ID" value="MDP9887716.1"/>
    <property type="molecule type" value="Genomic_DNA"/>
</dbReference>
<feature type="transmembrane region" description="Helical" evidence="2">
    <location>
        <begin position="146"/>
        <end position="166"/>
    </location>
</feature>
<protein>
    <submittedName>
        <fullName evidence="3">Uncharacterized protein</fullName>
    </submittedName>
</protein>
<evidence type="ECO:0000256" key="2">
    <source>
        <dbReference type="SAM" id="Phobius"/>
    </source>
</evidence>
<sequence length="367" mass="40197">MASSYRNRSHGRHPPVTNPLSSAPIYPSSPPDWRWMLPSSNTAATRSPPEVFGGGSANGTLSRQRHRSNPYLNWHNRTNTSAEACTLRHGGISVRHRDYSGDGAGRGRHECSGRPDHRGGMFIADALSTSSAAVLSGTAHSGPFELLATGLHFSVILGLIFAGNSLTRPDPDYREVLNLFRRNDTSGFNEAAPALPLLSCSFPAYWLGFGGVLLFVWRRHEAASGIGELSASLALLGAAGLALWMMLVALGKRFRHDAGSGVQEHEAALSANMLSRPGTRGPMEPYRRHVGIEYRTIRATIPLVELSATSKVLHFRFRFGRDSFWGHGTSAGNRYSRCSQHADCGRVRRRLWGLLFGIRAFRVRLAE</sequence>
<name>A0ABT9RR59_9MICC</name>
<feature type="region of interest" description="Disordered" evidence="1">
    <location>
        <begin position="1"/>
        <end position="25"/>
    </location>
</feature>
<keyword evidence="2" id="KW-1133">Transmembrane helix</keyword>
<reference evidence="3 4" key="1">
    <citation type="submission" date="2023-07" db="EMBL/GenBank/DDBJ databases">
        <title>Sorghum-associated microbial communities from plants grown in Nebraska, USA.</title>
        <authorList>
            <person name="Schachtman D."/>
        </authorList>
    </citation>
    <scope>NUCLEOTIDE SEQUENCE [LARGE SCALE GENOMIC DNA]</scope>
    <source>
        <strain evidence="3 4">CC222</strain>
    </source>
</reference>
<dbReference type="Proteomes" id="UP001226577">
    <property type="component" value="Unassembled WGS sequence"/>
</dbReference>
<accession>A0ABT9RR59</accession>
<keyword evidence="2" id="KW-0812">Transmembrane</keyword>
<gene>
    <name evidence="3" type="ORF">J2X98_001294</name>
</gene>
<comment type="caution">
    <text evidence="3">The sequence shown here is derived from an EMBL/GenBank/DDBJ whole genome shotgun (WGS) entry which is preliminary data.</text>
</comment>
<keyword evidence="4" id="KW-1185">Reference proteome</keyword>
<keyword evidence="2" id="KW-0472">Membrane</keyword>
<evidence type="ECO:0000256" key="1">
    <source>
        <dbReference type="SAM" id="MobiDB-lite"/>
    </source>
</evidence>
<feature type="transmembrane region" description="Helical" evidence="2">
    <location>
        <begin position="194"/>
        <end position="217"/>
    </location>
</feature>
<organism evidence="3 4">
    <name type="scientific">Pseudarthrobacter enclensis</name>
    <dbReference type="NCBI Taxonomy" id="993070"/>
    <lineage>
        <taxon>Bacteria</taxon>
        <taxon>Bacillati</taxon>
        <taxon>Actinomycetota</taxon>
        <taxon>Actinomycetes</taxon>
        <taxon>Micrococcales</taxon>
        <taxon>Micrococcaceae</taxon>
        <taxon>Pseudarthrobacter</taxon>
    </lineage>
</organism>
<evidence type="ECO:0000313" key="4">
    <source>
        <dbReference type="Proteomes" id="UP001226577"/>
    </source>
</evidence>
<feature type="region of interest" description="Disordered" evidence="1">
    <location>
        <begin position="38"/>
        <end position="64"/>
    </location>
</feature>
<proteinExistence type="predicted"/>
<evidence type="ECO:0000313" key="3">
    <source>
        <dbReference type="EMBL" id="MDP9887716.1"/>
    </source>
</evidence>